<keyword evidence="1" id="KW-1133">Transmembrane helix</keyword>
<dbReference type="Proteomes" id="UP000011058">
    <property type="component" value="Chromosome"/>
</dbReference>
<protein>
    <submittedName>
        <fullName evidence="2">Uncharacterized protein</fullName>
    </submittedName>
</protein>
<feature type="transmembrane region" description="Helical" evidence="1">
    <location>
        <begin position="148"/>
        <end position="172"/>
    </location>
</feature>
<dbReference type="PATRIC" id="fig|1166018.3.peg.2850"/>
<feature type="transmembrane region" description="Helical" evidence="1">
    <location>
        <begin position="81"/>
        <end position="98"/>
    </location>
</feature>
<evidence type="ECO:0000313" key="3">
    <source>
        <dbReference type="Proteomes" id="UP000011058"/>
    </source>
</evidence>
<feature type="transmembrane region" description="Helical" evidence="1">
    <location>
        <begin position="178"/>
        <end position="201"/>
    </location>
</feature>
<gene>
    <name evidence="2" type="ORF">FAES_1128</name>
</gene>
<dbReference type="EMBL" id="HE796683">
    <property type="protein sequence ID" value="CCG99138.1"/>
    <property type="molecule type" value="Genomic_DNA"/>
</dbReference>
<dbReference type="KEGG" id="fae:FAES_1128"/>
<proteinExistence type="predicted"/>
<evidence type="ECO:0000313" key="2">
    <source>
        <dbReference type="EMBL" id="CCG99138.1"/>
    </source>
</evidence>
<dbReference type="HOGENOM" id="CLU_477257_0_0_10"/>
<keyword evidence="3" id="KW-1185">Reference proteome</keyword>
<evidence type="ECO:0000256" key="1">
    <source>
        <dbReference type="SAM" id="Phobius"/>
    </source>
</evidence>
<reference evidence="2 3" key="1">
    <citation type="journal article" date="2012" name="J. Bacteriol.">
        <title>Genome Sequence of Fibrella aestuarina BUZ 2T, a Filamentous Marine Bacterium.</title>
        <authorList>
            <person name="Filippini M."/>
            <person name="Qi W."/>
            <person name="Blom J."/>
            <person name="Goesmann A."/>
            <person name="Smits T.H."/>
            <person name="Bagheri H.C."/>
        </authorList>
    </citation>
    <scope>NUCLEOTIDE SEQUENCE [LARGE SCALE GENOMIC DNA]</scope>
    <source>
        <strain evidence="3">BUZ 2T</strain>
    </source>
</reference>
<feature type="transmembrane region" description="Helical" evidence="1">
    <location>
        <begin position="298"/>
        <end position="318"/>
    </location>
</feature>
<dbReference type="STRING" id="1166018.FAES_1128"/>
<feature type="transmembrane region" description="Helical" evidence="1">
    <location>
        <begin position="356"/>
        <end position="379"/>
    </location>
</feature>
<feature type="transmembrane region" description="Helical" evidence="1">
    <location>
        <begin position="330"/>
        <end position="350"/>
    </location>
</feature>
<feature type="transmembrane region" description="Helical" evidence="1">
    <location>
        <begin position="213"/>
        <end position="229"/>
    </location>
</feature>
<name>I0K4T5_9BACT</name>
<keyword evidence="1" id="KW-0812">Transmembrane</keyword>
<feature type="transmembrane region" description="Helical" evidence="1">
    <location>
        <begin position="124"/>
        <end position="141"/>
    </location>
</feature>
<organism evidence="2 3">
    <name type="scientific">Fibrella aestuarina BUZ 2</name>
    <dbReference type="NCBI Taxonomy" id="1166018"/>
    <lineage>
        <taxon>Bacteria</taxon>
        <taxon>Pseudomonadati</taxon>
        <taxon>Bacteroidota</taxon>
        <taxon>Cytophagia</taxon>
        <taxon>Cytophagales</taxon>
        <taxon>Spirosomataceae</taxon>
        <taxon>Fibrella</taxon>
    </lineage>
</organism>
<feature type="transmembrane region" description="Helical" evidence="1">
    <location>
        <begin position="57"/>
        <end position="74"/>
    </location>
</feature>
<dbReference type="eggNOG" id="ENOG502ZB79">
    <property type="taxonomic scope" value="Bacteria"/>
</dbReference>
<keyword evidence="1" id="KW-0472">Membrane</keyword>
<dbReference type="AlphaFoldDB" id="I0K4T5"/>
<accession>I0K4T5</accession>
<sequence length="556" mass="61796">MGLALLPVLYYVVTVLTYAYDFPYMDDYPTVVDFLNRLPTATTVGQKVGLLMEQNNFHRLVLVKLIAWLDVLLTGSVDFRLLQYVGLALLLLTAGLLWQSMTTPNPLLAKEGTSATLPNEAPSLTRRGLGVVFLPALFLLFQFQGWNIAFWGIVAVSNVGAPALALLAFWLANRQQPVWAIGVGLVALFTNGNGILVLPLLIGGWAMQGRWRWVLATLAVTLPALWFYFQHYENPAGPSLGTLLRPEKLMHLLALDTAFLGALVYHPAVAWLPIALGSSTLLWMIYLLLIRYDRTNPTLFWLLVFLHLSGLMLAVNRIQNDTSIVFASRYRNITALHIAATYLTVVQVLAQRRVRWQTAFVGLAVLGTSGLWGVSNWTYHSKIVRFRELKQTDNLLWQRYGQIRACAPQYQPASRLSELAQQGSFRPEMPSLTALQSQPIALTPATTPGDSLQYAVDLKRVDSGFLVVSGWAKVAGRKANFNDTYVGVQTSGGWQYYTTLFHQRLDNDDSANDKDTGFTAIIPLTGKMDAASLPLAIFVKSGRFSAFKVLKVDKDK</sequence>
<feature type="transmembrane region" description="Helical" evidence="1">
    <location>
        <begin position="272"/>
        <end position="292"/>
    </location>
</feature>